<dbReference type="InterPro" id="IPR000990">
    <property type="entry name" value="Innexin"/>
</dbReference>
<keyword evidence="7" id="KW-0965">Cell junction</keyword>
<comment type="subcellular location">
    <subcellularLocation>
        <location evidence="1">Cell junction</location>
        <location evidence="1">Gap junction</location>
    </subcellularLocation>
    <subcellularLocation>
        <location evidence="2 12">Cell membrane</location>
        <topology evidence="2 12">Multi-pass membrane protein</topology>
    </subcellularLocation>
</comment>
<dbReference type="Proteomes" id="UP001516400">
    <property type="component" value="Unassembled WGS sequence"/>
</dbReference>
<dbReference type="GO" id="GO:0005886">
    <property type="term" value="C:plasma membrane"/>
    <property type="evidence" value="ECO:0007669"/>
    <property type="project" value="UniProtKB-SubCell"/>
</dbReference>
<evidence type="ECO:0000256" key="3">
    <source>
        <dbReference type="ARBA" id="ARBA00022448"/>
    </source>
</evidence>
<evidence type="ECO:0000256" key="2">
    <source>
        <dbReference type="ARBA" id="ARBA00004651"/>
    </source>
</evidence>
<protein>
    <recommendedName>
        <fullName evidence="12">Innexin</fullName>
    </recommendedName>
</protein>
<dbReference type="PROSITE" id="PS51013">
    <property type="entry name" value="PANNEXIN"/>
    <property type="match status" value="1"/>
</dbReference>
<evidence type="ECO:0000256" key="8">
    <source>
        <dbReference type="ARBA" id="ARBA00022989"/>
    </source>
</evidence>
<accession>A0ABD2N786</accession>
<keyword evidence="11 12" id="KW-0407">Ion channel</keyword>
<dbReference type="PANTHER" id="PTHR11893:SF41">
    <property type="entry name" value="INNEXIN INX2"/>
    <property type="match status" value="1"/>
</dbReference>
<evidence type="ECO:0000256" key="5">
    <source>
        <dbReference type="ARBA" id="ARBA00022692"/>
    </source>
</evidence>
<comment type="caution">
    <text evidence="13">The sequence shown here is derived from an EMBL/GenBank/DDBJ whole genome shotgun (WGS) entry which is preliminary data.</text>
</comment>
<comment type="function">
    <text evidence="12">Structural component of the gap junctions.</text>
</comment>
<dbReference type="GO" id="GO:0034220">
    <property type="term" value="P:monoatomic ion transmembrane transport"/>
    <property type="evidence" value="ECO:0007669"/>
    <property type="project" value="UniProtKB-KW"/>
</dbReference>
<feature type="transmembrane region" description="Helical" evidence="12">
    <location>
        <begin position="278"/>
        <end position="299"/>
    </location>
</feature>
<keyword evidence="3 12" id="KW-0813">Transport</keyword>
<gene>
    <name evidence="12" type="primary">inx</name>
    <name evidence="13" type="ORF">HHI36_015922</name>
</gene>
<evidence type="ECO:0000256" key="4">
    <source>
        <dbReference type="ARBA" id="ARBA00022475"/>
    </source>
</evidence>
<dbReference type="PRINTS" id="PR01262">
    <property type="entry name" value="INNEXIN"/>
</dbReference>
<keyword evidence="6" id="KW-0303">Gap junction</keyword>
<keyword evidence="5 12" id="KW-0812">Transmembrane</keyword>
<evidence type="ECO:0000256" key="12">
    <source>
        <dbReference type="RuleBase" id="RU010713"/>
    </source>
</evidence>
<keyword evidence="8 12" id="KW-1133">Transmembrane helix</keyword>
<dbReference type="GO" id="GO:0005921">
    <property type="term" value="C:gap junction"/>
    <property type="evidence" value="ECO:0007669"/>
    <property type="project" value="UniProtKB-SubCell"/>
</dbReference>
<dbReference type="PANTHER" id="PTHR11893">
    <property type="entry name" value="INNEXIN"/>
    <property type="match status" value="1"/>
</dbReference>
<evidence type="ECO:0000256" key="1">
    <source>
        <dbReference type="ARBA" id="ARBA00004610"/>
    </source>
</evidence>
<feature type="transmembrane region" description="Helical" evidence="12">
    <location>
        <begin position="125"/>
        <end position="147"/>
    </location>
</feature>
<sequence length="381" mass="45185">MIDILNSFKSLIKLEQVHIDNNIFKLHYKFTVIIFIVFSALLTSKQYFGEPISCDTDDQDRKQLIDMFCWIHGTYIVNKASKDDLLAQIHNPFDHSIENDWKNHTKKLMNAITFQSKDEIIWQKYYQWVSIIFCLQALLFYLPRYVWKHWEGGRMELLVQDLSGPLVPPKWNQETRERLLKYLMNDNNGHMLYALHYSFCEVMNLVNVIFQIRLMDWFLGGQFSLYGVTIATIQNLSPMDKVFPKVAKCMYYRYGPTSTIENRDALCVLPLNILNEKFFLILWIWLHLLAALTIIFMLYRCVVMCVPSLRSYLLISHSRYVWCFKVKLMIKTINYGDFFVLDHLGKNLNPIIFCDIIDDIHRHLQDVQESYKTLPDDVIDV</sequence>
<evidence type="ECO:0000256" key="6">
    <source>
        <dbReference type="ARBA" id="ARBA00022868"/>
    </source>
</evidence>
<evidence type="ECO:0000256" key="10">
    <source>
        <dbReference type="ARBA" id="ARBA00023136"/>
    </source>
</evidence>
<keyword evidence="9 12" id="KW-0406">Ion transport</keyword>
<comment type="similarity">
    <text evidence="12">Belongs to the pannexin family.</text>
</comment>
<keyword evidence="4" id="KW-1003">Cell membrane</keyword>
<dbReference type="Pfam" id="PF00876">
    <property type="entry name" value="Innexin"/>
    <property type="match status" value="1"/>
</dbReference>
<evidence type="ECO:0000313" key="13">
    <source>
        <dbReference type="EMBL" id="KAL3274540.1"/>
    </source>
</evidence>
<evidence type="ECO:0000256" key="7">
    <source>
        <dbReference type="ARBA" id="ARBA00022949"/>
    </source>
</evidence>
<feature type="transmembrane region" description="Helical" evidence="12">
    <location>
        <begin position="191"/>
        <end position="210"/>
    </location>
</feature>
<evidence type="ECO:0000256" key="11">
    <source>
        <dbReference type="ARBA" id="ARBA00023303"/>
    </source>
</evidence>
<keyword evidence="10 12" id="KW-0472">Membrane</keyword>
<keyword evidence="14" id="KW-1185">Reference proteome</keyword>
<feature type="transmembrane region" description="Helical" evidence="12">
    <location>
        <begin position="217"/>
        <end position="236"/>
    </location>
</feature>
<name>A0ABD2N786_9CUCU</name>
<evidence type="ECO:0000256" key="9">
    <source>
        <dbReference type="ARBA" id="ARBA00023065"/>
    </source>
</evidence>
<dbReference type="EMBL" id="JABFTP020000062">
    <property type="protein sequence ID" value="KAL3274540.1"/>
    <property type="molecule type" value="Genomic_DNA"/>
</dbReference>
<dbReference type="AlphaFoldDB" id="A0ABD2N786"/>
<organism evidence="13 14">
    <name type="scientific">Cryptolaemus montrouzieri</name>
    <dbReference type="NCBI Taxonomy" id="559131"/>
    <lineage>
        <taxon>Eukaryota</taxon>
        <taxon>Metazoa</taxon>
        <taxon>Ecdysozoa</taxon>
        <taxon>Arthropoda</taxon>
        <taxon>Hexapoda</taxon>
        <taxon>Insecta</taxon>
        <taxon>Pterygota</taxon>
        <taxon>Neoptera</taxon>
        <taxon>Endopterygota</taxon>
        <taxon>Coleoptera</taxon>
        <taxon>Polyphaga</taxon>
        <taxon>Cucujiformia</taxon>
        <taxon>Coccinelloidea</taxon>
        <taxon>Coccinellidae</taxon>
        <taxon>Scymninae</taxon>
        <taxon>Scymnini</taxon>
        <taxon>Cryptolaemus</taxon>
    </lineage>
</organism>
<reference evidence="13 14" key="1">
    <citation type="journal article" date="2021" name="BMC Biol.">
        <title>Horizontally acquired antibacterial genes associated with adaptive radiation of ladybird beetles.</title>
        <authorList>
            <person name="Li H.S."/>
            <person name="Tang X.F."/>
            <person name="Huang Y.H."/>
            <person name="Xu Z.Y."/>
            <person name="Chen M.L."/>
            <person name="Du X.Y."/>
            <person name="Qiu B.Y."/>
            <person name="Chen P.T."/>
            <person name="Zhang W."/>
            <person name="Slipinski A."/>
            <person name="Escalona H.E."/>
            <person name="Waterhouse R.M."/>
            <person name="Zwick A."/>
            <person name="Pang H."/>
        </authorList>
    </citation>
    <scope>NUCLEOTIDE SEQUENCE [LARGE SCALE GENOMIC DNA]</scope>
    <source>
        <strain evidence="13">SYSU2018</strain>
    </source>
</reference>
<evidence type="ECO:0000313" key="14">
    <source>
        <dbReference type="Proteomes" id="UP001516400"/>
    </source>
</evidence>
<proteinExistence type="inferred from homology"/>